<dbReference type="NCBIfam" id="TIGR02246">
    <property type="entry name" value="SgcJ/EcaC family oxidoreductase"/>
    <property type="match status" value="1"/>
</dbReference>
<keyword evidence="4" id="KW-1185">Reference proteome</keyword>
<feature type="domain" description="DUF4440" evidence="2">
    <location>
        <begin position="34"/>
        <end position="147"/>
    </location>
</feature>
<protein>
    <recommendedName>
        <fullName evidence="2">DUF4440 domain-containing protein</fullName>
    </recommendedName>
</protein>
<feature type="signal peptide" evidence="1">
    <location>
        <begin position="1"/>
        <end position="19"/>
    </location>
</feature>
<keyword evidence="1" id="KW-0732">Signal</keyword>
<sequence>MKRVMCLALGSAAFAPALAAAGQPAVDPAAVKAIEQANAEWLPAIKAGDAARVAAPYAEDGVFVLPDGTSVIGRAAVEAMYARRSAGRSQIVDGGITSCGRLASSPGEVLEWGYGRATVRGADGATKSSAGPYVTWWRKAPERDWRIVRNVAFAAPVPEGTDSCLDAASHAFDEAQFRHDAGAIAAFLADELVYVRGSGETAGKTAFEQGFTAPGVVFDPFVIKDRRVIALGPDAAVVTGEGLIDGTEGGKRFADHFRYADTFRRQGGRWQVVYVQVTRIPAR</sequence>
<evidence type="ECO:0000313" key="4">
    <source>
        <dbReference type="Proteomes" id="UP000033202"/>
    </source>
</evidence>
<evidence type="ECO:0000256" key="1">
    <source>
        <dbReference type="SAM" id="SignalP"/>
    </source>
</evidence>
<dbReference type="OrthoDB" id="129755at2"/>
<name>A0A0E9MNB9_9SPHN</name>
<dbReference type="STRING" id="1219043.SCH01S_21_00930"/>
<organism evidence="3 4">
    <name type="scientific">Sphingomonas changbaiensis NBRC 104936</name>
    <dbReference type="NCBI Taxonomy" id="1219043"/>
    <lineage>
        <taxon>Bacteria</taxon>
        <taxon>Pseudomonadati</taxon>
        <taxon>Pseudomonadota</taxon>
        <taxon>Alphaproteobacteria</taxon>
        <taxon>Sphingomonadales</taxon>
        <taxon>Sphingomonadaceae</taxon>
        <taxon>Sphingomonas</taxon>
    </lineage>
</organism>
<dbReference type="SUPFAM" id="SSF54427">
    <property type="entry name" value="NTF2-like"/>
    <property type="match status" value="2"/>
</dbReference>
<dbReference type="RefSeq" id="WP_046347739.1">
    <property type="nucleotide sequence ID" value="NZ_BBWU01000021.1"/>
</dbReference>
<evidence type="ECO:0000259" key="2">
    <source>
        <dbReference type="Pfam" id="PF14534"/>
    </source>
</evidence>
<proteinExistence type="predicted"/>
<feature type="chain" id="PRO_5002429547" description="DUF4440 domain-containing protein" evidence="1">
    <location>
        <begin position="20"/>
        <end position="283"/>
    </location>
</feature>
<evidence type="ECO:0000313" key="3">
    <source>
        <dbReference type="EMBL" id="GAO38906.1"/>
    </source>
</evidence>
<dbReference type="AlphaFoldDB" id="A0A0E9MNB9"/>
<dbReference type="Proteomes" id="UP000033202">
    <property type="component" value="Unassembled WGS sequence"/>
</dbReference>
<dbReference type="InterPro" id="IPR011944">
    <property type="entry name" value="Steroid_delta5-4_isomerase"/>
</dbReference>
<dbReference type="Gene3D" id="3.10.450.50">
    <property type="match status" value="2"/>
</dbReference>
<dbReference type="EMBL" id="BBWU01000021">
    <property type="protein sequence ID" value="GAO38906.1"/>
    <property type="molecule type" value="Genomic_DNA"/>
</dbReference>
<dbReference type="InterPro" id="IPR032710">
    <property type="entry name" value="NTF2-like_dom_sf"/>
</dbReference>
<dbReference type="InterPro" id="IPR027843">
    <property type="entry name" value="DUF4440"/>
</dbReference>
<feature type="domain" description="DUF4440" evidence="2">
    <location>
        <begin position="167"/>
        <end position="272"/>
    </location>
</feature>
<accession>A0A0E9MNB9</accession>
<dbReference type="Pfam" id="PF14534">
    <property type="entry name" value="DUF4440"/>
    <property type="match status" value="2"/>
</dbReference>
<comment type="caution">
    <text evidence="3">The sequence shown here is derived from an EMBL/GenBank/DDBJ whole genome shotgun (WGS) entry which is preliminary data.</text>
</comment>
<gene>
    <name evidence="3" type="ORF">SCH01S_21_00930</name>
</gene>
<reference evidence="3 4" key="1">
    <citation type="submission" date="2015-04" db="EMBL/GenBank/DDBJ databases">
        <title>Whole genome shotgun sequence of Sphingomonas changbaiensis NBRC 104936.</title>
        <authorList>
            <person name="Katano-Makiyama Y."/>
            <person name="Hosoyama A."/>
            <person name="Hashimoto M."/>
            <person name="Noguchi M."/>
            <person name="Tsuchikane K."/>
            <person name="Ohji S."/>
            <person name="Yamazoe A."/>
            <person name="Ichikawa N."/>
            <person name="Kimura A."/>
            <person name="Fujita N."/>
        </authorList>
    </citation>
    <scope>NUCLEOTIDE SEQUENCE [LARGE SCALE GENOMIC DNA]</scope>
    <source>
        <strain evidence="3 4">NBRC 104936</strain>
    </source>
</reference>